<evidence type="ECO:0000313" key="2">
    <source>
        <dbReference type="Proteomes" id="UP001172673"/>
    </source>
</evidence>
<dbReference type="AlphaFoldDB" id="A0AA38WY15"/>
<reference evidence="1" key="1">
    <citation type="submission" date="2022-10" db="EMBL/GenBank/DDBJ databases">
        <title>Culturing micro-colonial fungi from biological soil crusts in the Mojave desert and describing Neophaeococcomyces mojavensis, and introducing the new genera and species Taxawa tesnikishii.</title>
        <authorList>
            <person name="Kurbessoian T."/>
            <person name="Stajich J.E."/>
        </authorList>
    </citation>
    <scope>NUCLEOTIDE SEQUENCE</scope>
    <source>
        <strain evidence="1">TK_41</strain>
    </source>
</reference>
<accession>A0AA38WY15</accession>
<comment type="caution">
    <text evidence="1">The sequence shown here is derived from an EMBL/GenBank/DDBJ whole genome shotgun (WGS) entry which is preliminary data.</text>
</comment>
<dbReference type="Proteomes" id="UP001172673">
    <property type="component" value="Unassembled WGS sequence"/>
</dbReference>
<dbReference type="EMBL" id="JAPDRK010000023">
    <property type="protein sequence ID" value="KAJ9603197.1"/>
    <property type="molecule type" value="Genomic_DNA"/>
</dbReference>
<proteinExistence type="predicted"/>
<evidence type="ECO:0000313" key="1">
    <source>
        <dbReference type="EMBL" id="KAJ9603197.1"/>
    </source>
</evidence>
<keyword evidence="2" id="KW-1185">Reference proteome</keyword>
<gene>
    <name evidence="1" type="ORF">H2200_012492</name>
</gene>
<protein>
    <submittedName>
        <fullName evidence="1">Uncharacterized protein</fullName>
    </submittedName>
</protein>
<name>A0AA38WY15_9EURO</name>
<sequence>MASKPTIAIFYLGHPSESEAHESGNKRLLNTLAGKAVVIRANSPKHALDILRGKSTPARIFVADSGLSEPTNRPVLDSLVNYTKHGGTVLVGGIFSTTAQWDKFGPMFAAWGLPWAVTSYTKQTIVLNRASAGTPNATLPAEYYLKATFLKNVDDVARWYKTKVYFDSDDEEDEEMRAAVLRPNPLTPTETAVAFAKVGDGWLGYLGDVNCQAETDAITLAMLDLM</sequence>
<organism evidence="1 2">
    <name type="scientific">Cladophialophora chaetospira</name>
    <dbReference type="NCBI Taxonomy" id="386627"/>
    <lineage>
        <taxon>Eukaryota</taxon>
        <taxon>Fungi</taxon>
        <taxon>Dikarya</taxon>
        <taxon>Ascomycota</taxon>
        <taxon>Pezizomycotina</taxon>
        <taxon>Eurotiomycetes</taxon>
        <taxon>Chaetothyriomycetidae</taxon>
        <taxon>Chaetothyriales</taxon>
        <taxon>Herpotrichiellaceae</taxon>
        <taxon>Cladophialophora</taxon>
    </lineage>
</organism>